<dbReference type="SUPFAM" id="SSF56784">
    <property type="entry name" value="HAD-like"/>
    <property type="match status" value="1"/>
</dbReference>
<dbReference type="InterPro" id="IPR036412">
    <property type="entry name" value="HAD-like_sf"/>
</dbReference>
<dbReference type="Gene3D" id="3.30.1240.10">
    <property type="match status" value="1"/>
</dbReference>
<name>U1XBB6_ANEAE</name>
<dbReference type="STRING" id="649747.HMPREF0083_00065"/>
<proteinExistence type="predicted"/>
<evidence type="ECO:0000313" key="2">
    <source>
        <dbReference type="Proteomes" id="UP000016511"/>
    </source>
</evidence>
<keyword evidence="1" id="KW-0378">Hydrolase</keyword>
<organism evidence="1 2">
    <name type="scientific">Aneurinibacillus aneurinilyticus ATCC 12856</name>
    <dbReference type="NCBI Taxonomy" id="649747"/>
    <lineage>
        <taxon>Bacteria</taxon>
        <taxon>Bacillati</taxon>
        <taxon>Bacillota</taxon>
        <taxon>Bacilli</taxon>
        <taxon>Bacillales</taxon>
        <taxon>Paenibacillaceae</taxon>
        <taxon>Aneurinibacillus group</taxon>
        <taxon>Aneurinibacillus</taxon>
    </lineage>
</organism>
<evidence type="ECO:0000313" key="1">
    <source>
        <dbReference type="EMBL" id="ERI11833.1"/>
    </source>
</evidence>
<dbReference type="PANTHER" id="PTHR10000:SF53">
    <property type="entry name" value="5-AMINO-6-(5-PHOSPHO-D-RIBITYLAMINO)URACIL PHOSPHATASE YBJI-RELATED"/>
    <property type="match status" value="1"/>
</dbReference>
<dbReference type="eggNOG" id="COG0561">
    <property type="taxonomic scope" value="Bacteria"/>
</dbReference>
<sequence length="259" mass="29877">MKVVIYMNFIFDMDGTICFNGQPISKNILHFLLELQESGHFVGFASARPCRDMLPVLDDRFKRHLLIGANGAMTYYEGSPYQFSPIPTELAEEIIHILDDYHAEYLIDDKWNYACNFEQYHPFLKNVDPYKLANRIEIEQIESFIKIVVLSCNHFTELAERIKQLDVTIHYHSAEGILDITYKGVNKMIALEQSGLPLEPFICFGNDMNDLPLFKKAHHSVLIGEYEPLLMIAKEQILVDEQIEKNIISKLQELSAAFV</sequence>
<dbReference type="PATRIC" id="fig|649747.3.peg.59"/>
<dbReference type="Gene3D" id="3.40.50.1000">
    <property type="entry name" value="HAD superfamily/HAD-like"/>
    <property type="match status" value="1"/>
</dbReference>
<dbReference type="GO" id="GO:0000287">
    <property type="term" value="F:magnesium ion binding"/>
    <property type="evidence" value="ECO:0007669"/>
    <property type="project" value="TreeGrafter"/>
</dbReference>
<accession>U1XBB6</accession>
<dbReference type="GO" id="GO:0005829">
    <property type="term" value="C:cytosol"/>
    <property type="evidence" value="ECO:0007669"/>
    <property type="project" value="TreeGrafter"/>
</dbReference>
<comment type="caution">
    <text evidence="1">The sequence shown here is derived from an EMBL/GenBank/DDBJ whole genome shotgun (WGS) entry which is preliminary data.</text>
</comment>
<dbReference type="Proteomes" id="UP000016511">
    <property type="component" value="Unassembled WGS sequence"/>
</dbReference>
<dbReference type="InterPro" id="IPR006379">
    <property type="entry name" value="HAD-SF_hydro_IIB"/>
</dbReference>
<dbReference type="NCBIfam" id="TIGR01484">
    <property type="entry name" value="HAD-SF-IIB"/>
    <property type="match status" value="1"/>
</dbReference>
<dbReference type="GO" id="GO:0016791">
    <property type="term" value="F:phosphatase activity"/>
    <property type="evidence" value="ECO:0007669"/>
    <property type="project" value="TreeGrafter"/>
</dbReference>
<reference evidence="1 2" key="1">
    <citation type="submission" date="2013-08" db="EMBL/GenBank/DDBJ databases">
        <authorList>
            <person name="Weinstock G."/>
            <person name="Sodergren E."/>
            <person name="Wylie T."/>
            <person name="Fulton L."/>
            <person name="Fulton R."/>
            <person name="Fronick C."/>
            <person name="O'Laughlin M."/>
            <person name="Godfrey J."/>
            <person name="Miner T."/>
            <person name="Herter B."/>
            <person name="Appelbaum E."/>
            <person name="Cordes M."/>
            <person name="Lek S."/>
            <person name="Wollam A."/>
            <person name="Pepin K.H."/>
            <person name="Palsikar V.B."/>
            <person name="Mitreva M."/>
            <person name="Wilson R.K."/>
        </authorList>
    </citation>
    <scope>NUCLEOTIDE SEQUENCE [LARGE SCALE GENOMIC DNA]</scope>
    <source>
        <strain evidence="1 2">ATCC 12856</strain>
    </source>
</reference>
<dbReference type="Pfam" id="PF08282">
    <property type="entry name" value="Hydrolase_3"/>
    <property type="match status" value="1"/>
</dbReference>
<dbReference type="HOGENOM" id="CLU_044146_4_0_9"/>
<protein>
    <submittedName>
        <fullName evidence="1">Cof-like hydrolase</fullName>
    </submittedName>
</protein>
<gene>
    <name evidence="1" type="ORF">HMPREF0083_00065</name>
</gene>
<dbReference type="EMBL" id="AWSJ01000004">
    <property type="protein sequence ID" value="ERI11833.1"/>
    <property type="molecule type" value="Genomic_DNA"/>
</dbReference>
<dbReference type="InterPro" id="IPR023214">
    <property type="entry name" value="HAD_sf"/>
</dbReference>
<dbReference type="PANTHER" id="PTHR10000">
    <property type="entry name" value="PHOSPHOSERINE PHOSPHATASE"/>
    <property type="match status" value="1"/>
</dbReference>
<keyword evidence="2" id="KW-1185">Reference proteome</keyword>
<dbReference type="AlphaFoldDB" id="U1XBB6"/>